<protein>
    <recommendedName>
        <fullName evidence="5">SOCS box domain-containing protein</fullName>
    </recommendedName>
</protein>
<dbReference type="Gene3D" id="1.25.40.20">
    <property type="entry name" value="Ankyrin repeat-containing domain"/>
    <property type="match status" value="1"/>
</dbReference>
<evidence type="ECO:0000256" key="2">
    <source>
        <dbReference type="ARBA" id="ARBA00022737"/>
    </source>
</evidence>
<dbReference type="PROSITE" id="PS50225">
    <property type="entry name" value="SOCS"/>
    <property type="match status" value="1"/>
</dbReference>
<dbReference type="PANTHER" id="PTHR24198">
    <property type="entry name" value="ANKYRIN REPEAT AND PROTEIN KINASE DOMAIN-CONTAINING PROTEIN"/>
    <property type="match status" value="1"/>
</dbReference>
<dbReference type="InterPro" id="IPR002110">
    <property type="entry name" value="Ankyrin_rpt"/>
</dbReference>
<dbReference type="PRINTS" id="PR01415">
    <property type="entry name" value="ANKYRIN"/>
</dbReference>
<keyword evidence="2" id="KW-0677">Repeat</keyword>
<dbReference type="SMART" id="SM00969">
    <property type="entry name" value="SOCS_box"/>
    <property type="match status" value="1"/>
</dbReference>
<evidence type="ECO:0000256" key="1">
    <source>
        <dbReference type="ARBA" id="ARBA00004906"/>
    </source>
</evidence>
<proteinExistence type="predicted"/>
<sequence>MRCCNRSCAKLLVRHGAKVNVLSEDEDEETPLHVAARRGLPQHVQLYLRYGGQVRQRSTRGETALGAACGAERFHSGDEEEDRYVQVCSLLLDYGADVNQVDEDRRGPLHKAARNAQHQLVELLLERGAQVNALDYNGCSPLSNALQNAMVRQRCRPHTVVQMLLNHGSINVWPGALLKVLVCCALAPKTVEIVFNSYDMMPVTYKWLAAIPEEAHQMHPTFYGSLFALENTARSLQHYCRSVLRRHCEGHCHRIFPQLPIPKTLKNYLLLEPQGFVY</sequence>
<feature type="repeat" description="ANK" evidence="4">
    <location>
        <begin position="27"/>
        <end position="59"/>
    </location>
</feature>
<dbReference type="Pfam" id="PF07525">
    <property type="entry name" value="SOCS_box"/>
    <property type="match status" value="1"/>
</dbReference>
<comment type="caution">
    <text evidence="6">The sequence shown here is derived from an EMBL/GenBank/DDBJ whole genome shotgun (WGS) entry which is preliminary data.</text>
</comment>
<dbReference type="Pfam" id="PF13857">
    <property type="entry name" value="Ank_5"/>
    <property type="match status" value="1"/>
</dbReference>
<dbReference type="GO" id="GO:0005737">
    <property type="term" value="C:cytoplasm"/>
    <property type="evidence" value="ECO:0007669"/>
    <property type="project" value="TreeGrafter"/>
</dbReference>
<name>A0AAV6G4A1_9TELE</name>
<dbReference type="InterPro" id="IPR036770">
    <property type="entry name" value="Ankyrin_rpt-contain_sf"/>
</dbReference>
<dbReference type="SMART" id="SM00248">
    <property type="entry name" value="ANK"/>
    <property type="match status" value="4"/>
</dbReference>
<dbReference type="GO" id="GO:0035556">
    <property type="term" value="P:intracellular signal transduction"/>
    <property type="evidence" value="ECO:0007669"/>
    <property type="project" value="InterPro"/>
</dbReference>
<dbReference type="SUPFAM" id="SSF48403">
    <property type="entry name" value="Ankyrin repeat"/>
    <property type="match status" value="1"/>
</dbReference>
<evidence type="ECO:0000256" key="4">
    <source>
        <dbReference type="PROSITE-ProRule" id="PRU00023"/>
    </source>
</evidence>
<dbReference type="AlphaFoldDB" id="A0AAV6G4A1"/>
<dbReference type="InterPro" id="IPR036036">
    <property type="entry name" value="SOCS_box-like_dom_sf"/>
</dbReference>
<evidence type="ECO:0000313" key="6">
    <source>
        <dbReference type="EMBL" id="KAG5269863.1"/>
    </source>
</evidence>
<dbReference type="PROSITE" id="PS50088">
    <property type="entry name" value="ANK_REPEAT"/>
    <property type="match status" value="2"/>
</dbReference>
<dbReference type="Proteomes" id="UP000823561">
    <property type="component" value="Chromosome 15"/>
</dbReference>
<dbReference type="Pfam" id="PF12796">
    <property type="entry name" value="Ank_2"/>
    <property type="match status" value="1"/>
</dbReference>
<accession>A0AAV6G4A1</accession>
<dbReference type="SUPFAM" id="SSF158235">
    <property type="entry name" value="SOCS box-like"/>
    <property type="match status" value="1"/>
</dbReference>
<feature type="repeat" description="ANK" evidence="4">
    <location>
        <begin position="104"/>
        <end position="136"/>
    </location>
</feature>
<evidence type="ECO:0000259" key="5">
    <source>
        <dbReference type="PROSITE" id="PS50225"/>
    </source>
</evidence>
<dbReference type="PROSITE" id="PS50297">
    <property type="entry name" value="ANK_REP_REGION"/>
    <property type="match status" value="2"/>
</dbReference>
<keyword evidence="3 4" id="KW-0040">ANK repeat</keyword>
<comment type="pathway">
    <text evidence="1">Protein modification; protein ubiquitination.</text>
</comment>
<dbReference type="PANTHER" id="PTHR24198:SF173">
    <property type="entry name" value="ANKYRIN REPEAT AND SOCS BOX PROTEIN 10-RELATED"/>
    <property type="match status" value="1"/>
</dbReference>
<keyword evidence="7" id="KW-1185">Reference proteome</keyword>
<evidence type="ECO:0000256" key="3">
    <source>
        <dbReference type="ARBA" id="ARBA00023043"/>
    </source>
</evidence>
<dbReference type="Gene3D" id="1.10.750.20">
    <property type="entry name" value="SOCS box"/>
    <property type="match status" value="1"/>
</dbReference>
<organism evidence="6 7">
    <name type="scientific">Alosa alosa</name>
    <name type="common">allis shad</name>
    <dbReference type="NCBI Taxonomy" id="278164"/>
    <lineage>
        <taxon>Eukaryota</taxon>
        <taxon>Metazoa</taxon>
        <taxon>Chordata</taxon>
        <taxon>Craniata</taxon>
        <taxon>Vertebrata</taxon>
        <taxon>Euteleostomi</taxon>
        <taxon>Actinopterygii</taxon>
        <taxon>Neopterygii</taxon>
        <taxon>Teleostei</taxon>
        <taxon>Clupei</taxon>
        <taxon>Clupeiformes</taxon>
        <taxon>Clupeoidei</taxon>
        <taxon>Clupeidae</taxon>
        <taxon>Alosa</taxon>
    </lineage>
</organism>
<dbReference type="CDD" id="cd03723">
    <property type="entry name" value="SOCS_ASB4_ASB18"/>
    <property type="match status" value="1"/>
</dbReference>
<dbReference type="EMBL" id="JADWDJ010000015">
    <property type="protein sequence ID" value="KAG5269863.1"/>
    <property type="molecule type" value="Genomic_DNA"/>
</dbReference>
<gene>
    <name evidence="6" type="ORF">AALO_G00207050</name>
</gene>
<dbReference type="InterPro" id="IPR001496">
    <property type="entry name" value="SOCS_box"/>
</dbReference>
<feature type="domain" description="SOCS box" evidence="5">
    <location>
        <begin position="226"/>
        <end position="269"/>
    </location>
</feature>
<reference evidence="6" key="1">
    <citation type="submission" date="2020-10" db="EMBL/GenBank/DDBJ databases">
        <title>Chromosome-scale genome assembly of the Allis shad, Alosa alosa.</title>
        <authorList>
            <person name="Margot Z."/>
            <person name="Christophe K."/>
            <person name="Cabau C."/>
            <person name="Louis A."/>
            <person name="Berthelot C."/>
            <person name="Parey E."/>
            <person name="Roest Crollius H."/>
            <person name="Montfort J."/>
            <person name="Robinson-Rechavi M."/>
            <person name="Bucao C."/>
            <person name="Bouchez O."/>
            <person name="Gislard M."/>
            <person name="Lluch J."/>
            <person name="Milhes M."/>
            <person name="Lampietro C."/>
            <person name="Lopez Roques C."/>
            <person name="Donnadieu C."/>
            <person name="Braasch I."/>
            <person name="Desvignes T."/>
            <person name="Postlethwait J."/>
            <person name="Bobe J."/>
            <person name="Guiguen Y."/>
        </authorList>
    </citation>
    <scope>NUCLEOTIDE SEQUENCE</scope>
    <source>
        <strain evidence="6">M-15738</strain>
        <tissue evidence="6">Blood</tissue>
    </source>
</reference>
<evidence type="ECO:0000313" key="7">
    <source>
        <dbReference type="Proteomes" id="UP000823561"/>
    </source>
</evidence>